<comment type="caution">
    <text evidence="5">The sequence shown here is derived from an EMBL/GenBank/DDBJ whole genome shotgun (WGS) entry which is preliminary data.</text>
</comment>
<dbReference type="GO" id="GO:0051539">
    <property type="term" value="F:4 iron, 4 sulfur cluster binding"/>
    <property type="evidence" value="ECO:0007669"/>
    <property type="project" value="TreeGrafter"/>
</dbReference>
<proteinExistence type="inferred from homology"/>
<organism evidence="5 6">
    <name type="scientific">Candidatus Sherwoodlollariibacterium unditelluris</name>
    <dbReference type="NCBI Taxonomy" id="1974757"/>
    <lineage>
        <taxon>Bacteria</taxon>
        <taxon>Pseudomonadati</taxon>
        <taxon>Candidatus Omnitrophota</taxon>
        <taxon>Candidatus Sherwoodlollariibacterium</taxon>
    </lineage>
</organism>
<sequence length="362" mass="40226">MKYVDEFRNSKRVLKIADSIKAITPHKSINIMEVCGTHTQNFHRFGLAKLLPKNIRFISGPGCPICVSSQRYIDTAIILSRRKDIIILTFGDMLRIPGSSSSLEKERAEGANVSIVYSPLEALTIAKINPDRKIIFLGIGFETTAPAIALSIIAAKKARIKNIFFLTSLKLVLPVMRYLLLDKRLKLDAFLCPGHVSAIIGTKGYEFIAKKYKIPCCVTGFEPLDILEGIYLILKQIRSNKPEVANQYTRVVTKTGNLKAKRIISRVFKKSSADWRGFGNIYNSGLKIRTEFSLFDAEKVFPNSLAAFTLESTKGCLCGDVLKGLINPDNCPLFGKACTPDNPVGPCMVSNEGACNAYFRYR</sequence>
<dbReference type="Gene3D" id="3.40.50.11750">
    <property type="entry name" value="HypD, alpha/beta domain 1"/>
    <property type="match status" value="2"/>
</dbReference>
<dbReference type="InterPro" id="IPR042244">
    <property type="entry name" value="HypD_2_sf"/>
</dbReference>
<dbReference type="GO" id="GO:0051604">
    <property type="term" value="P:protein maturation"/>
    <property type="evidence" value="ECO:0007669"/>
    <property type="project" value="TreeGrafter"/>
</dbReference>
<accession>A0A2G9YJ13</accession>
<dbReference type="AlphaFoldDB" id="A0A2G9YJ13"/>
<feature type="transmembrane region" description="Helical" evidence="4">
    <location>
        <begin position="160"/>
        <end position="180"/>
    </location>
</feature>
<evidence type="ECO:0000256" key="3">
    <source>
        <dbReference type="ARBA" id="ARBA00023004"/>
    </source>
</evidence>
<protein>
    <submittedName>
        <fullName evidence="5">Hydrogenase formation protein HypD</fullName>
    </submittedName>
</protein>
<feature type="transmembrane region" description="Helical" evidence="4">
    <location>
        <begin position="134"/>
        <end position="154"/>
    </location>
</feature>
<dbReference type="PANTHER" id="PTHR30149">
    <property type="entry name" value="HYDROGENASE PROTEIN ASSEMBLY PROTEIN HYPD"/>
    <property type="match status" value="1"/>
</dbReference>
<keyword evidence="4" id="KW-0472">Membrane</keyword>
<dbReference type="InterPro" id="IPR042243">
    <property type="entry name" value="HypD_1"/>
</dbReference>
<evidence type="ECO:0000313" key="5">
    <source>
        <dbReference type="EMBL" id="PIP19237.1"/>
    </source>
</evidence>
<evidence type="ECO:0000313" key="6">
    <source>
        <dbReference type="Proteomes" id="UP000231292"/>
    </source>
</evidence>
<dbReference type="Pfam" id="PF01924">
    <property type="entry name" value="HypD"/>
    <property type="match status" value="1"/>
</dbReference>
<name>A0A2G9YJ13_9BACT</name>
<dbReference type="GO" id="GO:0005506">
    <property type="term" value="F:iron ion binding"/>
    <property type="evidence" value="ECO:0007669"/>
    <property type="project" value="TreeGrafter"/>
</dbReference>
<dbReference type="NCBIfam" id="TIGR00075">
    <property type="entry name" value="hypD"/>
    <property type="match status" value="1"/>
</dbReference>
<dbReference type="GO" id="GO:0070025">
    <property type="term" value="F:carbon monoxide binding"/>
    <property type="evidence" value="ECO:0007669"/>
    <property type="project" value="TreeGrafter"/>
</dbReference>
<keyword evidence="4" id="KW-0812">Transmembrane</keyword>
<keyword evidence="4" id="KW-1133">Transmembrane helix</keyword>
<dbReference type="PIRSF" id="PIRSF005622">
    <property type="entry name" value="Hydrgn_mat_hypD"/>
    <property type="match status" value="1"/>
</dbReference>
<gene>
    <name evidence="5" type="ORF">COX41_03925</name>
</gene>
<keyword evidence="2" id="KW-0479">Metal-binding</keyword>
<dbReference type="Gene3D" id="6.10.20.100">
    <property type="match status" value="1"/>
</dbReference>
<evidence type="ECO:0000256" key="4">
    <source>
        <dbReference type="SAM" id="Phobius"/>
    </source>
</evidence>
<reference evidence="5 6" key="1">
    <citation type="submission" date="2017-09" db="EMBL/GenBank/DDBJ databases">
        <title>Depth-based differentiation of microbial function through sediment-hosted aquifers and enrichment of novel symbionts in the deep terrestrial subsurface.</title>
        <authorList>
            <person name="Probst A.J."/>
            <person name="Ladd B."/>
            <person name="Jarett J.K."/>
            <person name="Geller-Mcgrath D.E."/>
            <person name="Sieber C.M."/>
            <person name="Emerson J.B."/>
            <person name="Anantharaman K."/>
            <person name="Thomas B.C."/>
            <person name="Malmstrom R."/>
            <person name="Stieglmeier M."/>
            <person name="Klingl A."/>
            <person name="Woyke T."/>
            <person name="Ryan C.M."/>
            <person name="Banfield J.F."/>
        </authorList>
    </citation>
    <scope>NUCLEOTIDE SEQUENCE [LARGE SCALE GENOMIC DNA]</scope>
    <source>
        <strain evidence="5">CG23_combo_of_CG06-09_8_20_14_all_41_10</strain>
    </source>
</reference>
<evidence type="ECO:0000256" key="2">
    <source>
        <dbReference type="ARBA" id="ARBA00022723"/>
    </source>
</evidence>
<evidence type="ECO:0000256" key="1">
    <source>
        <dbReference type="ARBA" id="ARBA00007888"/>
    </source>
</evidence>
<dbReference type="EMBL" id="PCRK01000096">
    <property type="protein sequence ID" value="PIP19237.1"/>
    <property type="molecule type" value="Genomic_DNA"/>
</dbReference>
<dbReference type="Proteomes" id="UP000231292">
    <property type="component" value="Unassembled WGS sequence"/>
</dbReference>
<keyword evidence="3" id="KW-0408">Iron</keyword>
<dbReference type="InterPro" id="IPR002780">
    <property type="entry name" value="Hyd_form_HypD"/>
</dbReference>
<dbReference type="PANTHER" id="PTHR30149:SF0">
    <property type="entry name" value="HYDROGENASE MATURATION FACTOR HYPD"/>
    <property type="match status" value="1"/>
</dbReference>
<comment type="similarity">
    <text evidence="1">Belongs to the HypD family.</text>
</comment>